<protein>
    <recommendedName>
        <fullName evidence="4">RRM domain-containing protein</fullName>
    </recommendedName>
</protein>
<feature type="compositionally biased region" description="Basic and acidic residues" evidence="3">
    <location>
        <begin position="96"/>
        <end position="105"/>
    </location>
</feature>
<dbReference type="PANTHER" id="PTHR11176">
    <property type="entry name" value="BOULE-RELATED"/>
    <property type="match status" value="1"/>
</dbReference>
<dbReference type="InterPro" id="IPR012677">
    <property type="entry name" value="Nucleotide-bd_a/b_plait_sf"/>
</dbReference>
<dbReference type="PROSITE" id="PS50102">
    <property type="entry name" value="RRM"/>
    <property type="match status" value="1"/>
</dbReference>
<keyword evidence="1 2" id="KW-0694">RNA-binding</keyword>
<keyword evidence="6" id="KW-1185">Reference proteome</keyword>
<dbReference type="InterPro" id="IPR000504">
    <property type="entry name" value="RRM_dom"/>
</dbReference>
<evidence type="ECO:0000313" key="5">
    <source>
        <dbReference type="Ensembl" id="ENSACCP00020001456.1"/>
    </source>
</evidence>
<dbReference type="PANTHER" id="PTHR11176:SF61">
    <property type="entry name" value="SRA STEM-LOOP INTERACTING RNA BINDING PROTEIN"/>
    <property type="match status" value="1"/>
</dbReference>
<dbReference type="SMART" id="SM00360">
    <property type="entry name" value="RRM"/>
    <property type="match status" value="1"/>
</dbReference>
<dbReference type="GeneTree" id="ENSGT00390000008624"/>
<dbReference type="InParanoid" id="A0A663DNK3"/>
<sequence length="256" mass="28437">LLHIIAVRKRLSAGGQRLPASNGTVLETWRRARREAAAGEHRLQQDRHGTALKHRDTPQKAGRARSAPRGEGRGSPALPGPPARRSPPHPAGPTRHVADRSEKAGGRRPPHPPGSGPRPPPFWPGRRGRRAVLRTAGAGPAARLSVAAPKMAAARAARAAGRRSRRLFDIFVAEVPWTVSSKELKEYFSQFGSVQRCQLPFDKDTGFHRRYGWIKFSTPQDVQNVFQKDSHILEGAKLALKQEPHRRRSQRKNWSE</sequence>
<proteinExistence type="predicted"/>
<dbReference type="SUPFAM" id="SSF54928">
    <property type="entry name" value="RNA-binding domain, RBD"/>
    <property type="match status" value="1"/>
</dbReference>
<dbReference type="InterPro" id="IPR034152">
    <property type="entry name" value="SLIRP_RRM"/>
</dbReference>
<accession>A0A663DNK3</accession>
<dbReference type="Pfam" id="PF00076">
    <property type="entry name" value="RRM_1"/>
    <property type="match status" value="1"/>
</dbReference>
<dbReference type="InterPro" id="IPR035979">
    <property type="entry name" value="RBD_domain_sf"/>
</dbReference>
<feature type="domain" description="RRM" evidence="4">
    <location>
        <begin position="168"/>
        <end position="256"/>
    </location>
</feature>
<dbReference type="Gene3D" id="3.30.70.330">
    <property type="match status" value="1"/>
</dbReference>
<gene>
    <name evidence="5" type="primary">SLIRP</name>
</gene>
<feature type="compositionally biased region" description="Pro residues" evidence="3">
    <location>
        <begin position="111"/>
        <end position="123"/>
    </location>
</feature>
<dbReference type="Ensembl" id="ENSACCT00020001504.1">
    <property type="protein sequence ID" value="ENSACCP00020001456.1"/>
    <property type="gene ID" value="ENSACCG00020001027.1"/>
</dbReference>
<dbReference type="Proteomes" id="UP000472275">
    <property type="component" value="Chromosome 2"/>
</dbReference>
<reference evidence="5" key="1">
    <citation type="submission" date="2025-08" db="UniProtKB">
        <authorList>
            <consortium name="Ensembl"/>
        </authorList>
    </citation>
    <scope>IDENTIFICATION</scope>
</reference>
<dbReference type="CDD" id="cd12242">
    <property type="entry name" value="RRM_SLIRP"/>
    <property type="match status" value="1"/>
</dbReference>
<feature type="compositionally biased region" description="Basic and acidic residues" evidence="3">
    <location>
        <begin position="36"/>
        <end position="58"/>
    </location>
</feature>
<feature type="compositionally biased region" description="Pro residues" evidence="3">
    <location>
        <begin position="78"/>
        <end position="91"/>
    </location>
</feature>
<reference evidence="5" key="2">
    <citation type="submission" date="2025-09" db="UniProtKB">
        <authorList>
            <consortium name="Ensembl"/>
        </authorList>
    </citation>
    <scope>IDENTIFICATION</scope>
</reference>
<evidence type="ECO:0000256" key="1">
    <source>
        <dbReference type="ARBA" id="ARBA00022884"/>
    </source>
</evidence>
<evidence type="ECO:0000259" key="4">
    <source>
        <dbReference type="PROSITE" id="PS50102"/>
    </source>
</evidence>
<name>A0A663DNK3_AQUCH</name>
<evidence type="ECO:0000256" key="2">
    <source>
        <dbReference type="PROSITE-ProRule" id="PRU00176"/>
    </source>
</evidence>
<evidence type="ECO:0000313" key="6">
    <source>
        <dbReference type="Proteomes" id="UP000472275"/>
    </source>
</evidence>
<dbReference type="AlphaFoldDB" id="A0A663DNK3"/>
<dbReference type="GO" id="GO:0003723">
    <property type="term" value="F:RNA binding"/>
    <property type="evidence" value="ECO:0007669"/>
    <property type="project" value="UniProtKB-UniRule"/>
</dbReference>
<organism evidence="5 6">
    <name type="scientific">Aquila chrysaetos chrysaetos</name>
    <dbReference type="NCBI Taxonomy" id="223781"/>
    <lineage>
        <taxon>Eukaryota</taxon>
        <taxon>Metazoa</taxon>
        <taxon>Chordata</taxon>
        <taxon>Craniata</taxon>
        <taxon>Vertebrata</taxon>
        <taxon>Euteleostomi</taxon>
        <taxon>Archelosauria</taxon>
        <taxon>Archosauria</taxon>
        <taxon>Dinosauria</taxon>
        <taxon>Saurischia</taxon>
        <taxon>Theropoda</taxon>
        <taxon>Coelurosauria</taxon>
        <taxon>Aves</taxon>
        <taxon>Neognathae</taxon>
        <taxon>Neoaves</taxon>
        <taxon>Telluraves</taxon>
        <taxon>Accipitrimorphae</taxon>
        <taxon>Accipitriformes</taxon>
        <taxon>Accipitridae</taxon>
        <taxon>Accipitrinae</taxon>
        <taxon>Aquila</taxon>
    </lineage>
</organism>
<feature type="region of interest" description="Disordered" evidence="3">
    <location>
        <begin position="36"/>
        <end position="127"/>
    </location>
</feature>
<evidence type="ECO:0000256" key="3">
    <source>
        <dbReference type="SAM" id="MobiDB-lite"/>
    </source>
</evidence>